<comment type="catalytic activity">
    <reaction evidence="3">
        <text>N-acetyl-D-muramate 6-phosphate + H2O = N-acetyl-D-glucosamine 6-phosphate + (R)-lactate</text>
        <dbReference type="Rhea" id="RHEA:26410"/>
        <dbReference type="ChEBI" id="CHEBI:15377"/>
        <dbReference type="ChEBI" id="CHEBI:16004"/>
        <dbReference type="ChEBI" id="CHEBI:57513"/>
        <dbReference type="ChEBI" id="CHEBI:58722"/>
        <dbReference type="EC" id="4.2.1.126"/>
    </reaction>
</comment>
<dbReference type="InterPro" id="IPR046348">
    <property type="entry name" value="SIS_dom_sf"/>
</dbReference>
<feature type="active site" evidence="3">
    <location>
        <position position="115"/>
    </location>
</feature>
<feature type="active site" description="Proton donor" evidence="3">
    <location>
        <position position="84"/>
    </location>
</feature>
<dbReference type="AlphaFoldDB" id="A0A9D2MRR4"/>
<dbReference type="GO" id="GO:0097367">
    <property type="term" value="F:carbohydrate derivative binding"/>
    <property type="evidence" value="ECO:0007669"/>
    <property type="project" value="InterPro"/>
</dbReference>
<dbReference type="InterPro" id="IPR005486">
    <property type="entry name" value="Glucokinase_regulatory_CS"/>
</dbReference>
<dbReference type="GO" id="GO:0009254">
    <property type="term" value="P:peptidoglycan turnover"/>
    <property type="evidence" value="ECO:0007669"/>
    <property type="project" value="TreeGrafter"/>
</dbReference>
<name>A0A9D2MRR4_9FIRM</name>
<dbReference type="CDD" id="cd05007">
    <property type="entry name" value="SIS_Etherase"/>
    <property type="match status" value="1"/>
</dbReference>
<dbReference type="NCBIfam" id="NF003915">
    <property type="entry name" value="PRK05441.1"/>
    <property type="match status" value="1"/>
</dbReference>
<evidence type="ECO:0000256" key="3">
    <source>
        <dbReference type="HAMAP-Rule" id="MF_00068"/>
    </source>
</evidence>
<dbReference type="PROSITE" id="PS01272">
    <property type="entry name" value="GCKR"/>
    <property type="match status" value="1"/>
</dbReference>
<gene>
    <name evidence="3 5" type="primary">murQ</name>
    <name evidence="5" type="ORF">H9763_06130</name>
</gene>
<proteinExistence type="inferred from homology"/>
<evidence type="ECO:0000259" key="4">
    <source>
        <dbReference type="PROSITE" id="PS51464"/>
    </source>
</evidence>
<dbReference type="HAMAP" id="MF_00068">
    <property type="entry name" value="MurQ"/>
    <property type="match status" value="1"/>
</dbReference>
<protein>
    <recommendedName>
        <fullName evidence="3">N-acetylmuramic acid 6-phosphate etherase</fullName>
        <shortName evidence="3">MurNAc-6-P etherase</shortName>
        <ecNumber evidence="3">4.2.1.126</ecNumber>
    </recommendedName>
    <alternativeName>
        <fullName evidence="3">N-acetylmuramic acid 6-phosphate hydrolase</fullName>
    </alternativeName>
    <alternativeName>
        <fullName evidence="3">N-acetylmuramic acid 6-phosphate lyase</fullName>
    </alternativeName>
</protein>
<dbReference type="EC" id="4.2.1.126" evidence="3"/>
<keyword evidence="1 3" id="KW-0456">Lyase</keyword>
<comment type="caution">
    <text evidence="5">The sequence shown here is derived from an EMBL/GenBank/DDBJ whole genome shotgun (WGS) entry which is preliminary data.</text>
</comment>
<comment type="miscellaneous">
    <text evidence="3">A lyase-type mechanism (elimination/hydration) is suggested for the cleavage of the lactyl ether bond of MurNAc 6-phosphate, with the formation of an alpha,beta-unsaturated aldehyde intermediate with (E)-stereochemistry, followed by the syn addition of water to give product.</text>
</comment>
<evidence type="ECO:0000313" key="5">
    <source>
        <dbReference type="EMBL" id="HJB91032.1"/>
    </source>
</evidence>
<reference evidence="5" key="1">
    <citation type="journal article" date="2021" name="PeerJ">
        <title>Extensive microbial diversity within the chicken gut microbiome revealed by metagenomics and culture.</title>
        <authorList>
            <person name="Gilroy R."/>
            <person name="Ravi A."/>
            <person name="Getino M."/>
            <person name="Pursley I."/>
            <person name="Horton D.L."/>
            <person name="Alikhan N.F."/>
            <person name="Baker D."/>
            <person name="Gharbi K."/>
            <person name="Hall N."/>
            <person name="Watson M."/>
            <person name="Adriaenssens E.M."/>
            <person name="Foster-Nyarko E."/>
            <person name="Jarju S."/>
            <person name="Secka A."/>
            <person name="Antonio M."/>
            <person name="Oren A."/>
            <person name="Chaudhuri R.R."/>
            <person name="La Ragione R."/>
            <person name="Hildebrand F."/>
            <person name="Pallen M.J."/>
        </authorList>
    </citation>
    <scope>NUCLEOTIDE SEQUENCE</scope>
    <source>
        <strain evidence="5">USAMLcec3-2134</strain>
    </source>
</reference>
<dbReference type="InterPro" id="IPR040190">
    <property type="entry name" value="MURQ/GCKR"/>
</dbReference>
<dbReference type="GO" id="GO:0016803">
    <property type="term" value="F:ether hydrolase activity"/>
    <property type="evidence" value="ECO:0007669"/>
    <property type="project" value="TreeGrafter"/>
</dbReference>
<dbReference type="PANTHER" id="PTHR10088">
    <property type="entry name" value="GLUCOKINASE REGULATORY PROTEIN"/>
    <property type="match status" value="1"/>
</dbReference>
<sequence length="303" mass="32664">MTDLGKLITEKRNESTMNLDEMTPYEIIRIMNREDQKVVEAVRNALPQIEQAVLWTSESLRKGGRIIYIGAGTSGRLGVLDAVECPPTFGVSYDMVIGLIAGGPEAFVKAKEGAEDDPELGKEDLKHVGLNERDTVIGLAASGRTPYVIGALKYAGETGCRRICIVNNVDTELAKEADCAIELITGPEVLTGSTRLKAGTAEKMVLNMISTVSMVAIGKVYENLMVDVRQTNEKLVTRAENIVMDAVGCRREEAREALQEAGGETKIAITKMLLGCGTEEAQRRLKLAGGRIKAAIGTAVQPV</sequence>
<dbReference type="Gene3D" id="1.10.8.1080">
    <property type="match status" value="1"/>
</dbReference>
<dbReference type="Pfam" id="PF22645">
    <property type="entry name" value="GKRP_SIS_N"/>
    <property type="match status" value="1"/>
</dbReference>
<dbReference type="PANTHER" id="PTHR10088:SF4">
    <property type="entry name" value="GLUCOKINASE REGULATORY PROTEIN"/>
    <property type="match status" value="1"/>
</dbReference>
<dbReference type="GO" id="GO:0016835">
    <property type="term" value="F:carbon-oxygen lyase activity"/>
    <property type="evidence" value="ECO:0007669"/>
    <property type="project" value="UniProtKB-UniRule"/>
</dbReference>
<comment type="similarity">
    <text evidence="3">Belongs to the GCKR-like family. MurNAc-6-P etherase subfamily.</text>
</comment>
<evidence type="ECO:0000256" key="2">
    <source>
        <dbReference type="ARBA" id="ARBA00023277"/>
    </source>
</evidence>
<dbReference type="GO" id="GO:0046348">
    <property type="term" value="P:amino sugar catabolic process"/>
    <property type="evidence" value="ECO:0007669"/>
    <property type="project" value="InterPro"/>
</dbReference>
<reference evidence="5" key="2">
    <citation type="submission" date="2021-04" db="EMBL/GenBank/DDBJ databases">
        <authorList>
            <person name="Gilroy R."/>
        </authorList>
    </citation>
    <scope>NUCLEOTIDE SEQUENCE</scope>
    <source>
        <strain evidence="5">USAMLcec3-2134</strain>
    </source>
</reference>
<evidence type="ECO:0000256" key="1">
    <source>
        <dbReference type="ARBA" id="ARBA00023239"/>
    </source>
</evidence>
<dbReference type="Proteomes" id="UP000886883">
    <property type="component" value="Unassembled WGS sequence"/>
</dbReference>
<dbReference type="InterPro" id="IPR001347">
    <property type="entry name" value="SIS_dom"/>
</dbReference>
<comment type="function">
    <text evidence="3">Specifically catalyzes the cleavage of the D-lactyl ether substituent of MurNAc 6-phosphate, producing GlcNAc 6-phosphate and D-lactate.</text>
</comment>
<comment type="subunit">
    <text evidence="3">Homodimer.</text>
</comment>
<organism evidence="5 6">
    <name type="scientific">Candidatus Eisenbergiella merdigallinarum</name>
    <dbReference type="NCBI Taxonomy" id="2838552"/>
    <lineage>
        <taxon>Bacteria</taxon>
        <taxon>Bacillati</taxon>
        <taxon>Bacillota</taxon>
        <taxon>Clostridia</taxon>
        <taxon>Lachnospirales</taxon>
        <taxon>Lachnospiraceae</taxon>
        <taxon>Eisenbergiella</taxon>
    </lineage>
</organism>
<evidence type="ECO:0000313" key="6">
    <source>
        <dbReference type="Proteomes" id="UP000886883"/>
    </source>
</evidence>
<dbReference type="NCBIfam" id="TIGR00274">
    <property type="entry name" value="N-acetylmuramic acid 6-phosphate etherase"/>
    <property type="match status" value="1"/>
</dbReference>
<dbReference type="Gene3D" id="3.40.50.10490">
    <property type="entry name" value="Glucose-6-phosphate isomerase like protein, domain 1"/>
    <property type="match status" value="1"/>
</dbReference>
<dbReference type="SUPFAM" id="SSF53697">
    <property type="entry name" value="SIS domain"/>
    <property type="match status" value="1"/>
</dbReference>
<dbReference type="FunFam" id="3.40.50.10490:FF:000014">
    <property type="entry name" value="N-acetylmuramic acid 6-phosphate etherase"/>
    <property type="match status" value="1"/>
</dbReference>
<dbReference type="InterPro" id="IPR005488">
    <property type="entry name" value="Etherase_MurQ"/>
</dbReference>
<comment type="pathway">
    <text evidence="3">Amino-sugar metabolism; N-acetylmuramate degradation.</text>
</comment>
<keyword evidence="2 3" id="KW-0119">Carbohydrate metabolism</keyword>
<dbReference type="EMBL" id="DWXE01000021">
    <property type="protein sequence ID" value="HJB91032.1"/>
    <property type="molecule type" value="Genomic_DNA"/>
</dbReference>
<accession>A0A9D2MRR4</accession>
<dbReference type="PROSITE" id="PS51464">
    <property type="entry name" value="SIS"/>
    <property type="match status" value="1"/>
</dbReference>
<dbReference type="NCBIfam" id="NF009222">
    <property type="entry name" value="PRK12570.1"/>
    <property type="match status" value="1"/>
</dbReference>
<feature type="domain" description="SIS" evidence="4">
    <location>
        <begin position="56"/>
        <end position="219"/>
    </location>
</feature>